<dbReference type="InterPro" id="IPR043519">
    <property type="entry name" value="NT_sf"/>
</dbReference>
<organism evidence="1 2">
    <name type="scientific">Chitinophaga varians</name>
    <dbReference type="NCBI Taxonomy" id="2202339"/>
    <lineage>
        <taxon>Bacteria</taxon>
        <taxon>Pseudomonadati</taxon>
        <taxon>Bacteroidota</taxon>
        <taxon>Chitinophagia</taxon>
        <taxon>Chitinophagales</taxon>
        <taxon>Chitinophagaceae</taxon>
        <taxon>Chitinophaga</taxon>
    </lineage>
</organism>
<proteinExistence type="predicted"/>
<dbReference type="InterPro" id="IPR007344">
    <property type="entry name" value="GrpB/CoaE"/>
</dbReference>
<sequence>MSVDRNLYNIPSSLAVADIIHQVESDPNEVPWVQGVPRKEQIHIEDYDSQWPVLFEELKVAVQQALGTTALHIEHVGSTAVAQLPAKPVIDIDVTVADASREEAYVPALETLGYRLEVREPSWYQHRMLRLENPRVNLHVFSPDCPEAIRHILFRNWLREHAEDRDRYAAIKYEAARGVENAGAYNVKKNAVVKAIYERMFTALGLVE</sequence>
<dbReference type="SUPFAM" id="SSF81301">
    <property type="entry name" value="Nucleotidyltransferase"/>
    <property type="match status" value="1"/>
</dbReference>
<dbReference type="RefSeq" id="WP_168869349.1">
    <property type="nucleotide sequence ID" value="NZ_JABAIA010000001.1"/>
</dbReference>
<evidence type="ECO:0000313" key="2">
    <source>
        <dbReference type="Proteomes" id="UP000570474"/>
    </source>
</evidence>
<comment type="caution">
    <text evidence="1">The sequence shown here is derived from an EMBL/GenBank/DDBJ whole genome shotgun (WGS) entry which is preliminary data.</text>
</comment>
<evidence type="ECO:0000313" key="1">
    <source>
        <dbReference type="EMBL" id="NLR63347.1"/>
    </source>
</evidence>
<dbReference type="EMBL" id="JABAIA010000001">
    <property type="protein sequence ID" value="NLR63347.1"/>
    <property type="molecule type" value="Genomic_DNA"/>
</dbReference>
<dbReference type="Gene3D" id="3.30.460.10">
    <property type="entry name" value="Beta Polymerase, domain 2"/>
    <property type="match status" value="1"/>
</dbReference>
<dbReference type="AlphaFoldDB" id="A0A847RRA9"/>
<dbReference type="Pfam" id="PF04229">
    <property type="entry name" value="GrpB"/>
    <property type="match status" value="1"/>
</dbReference>
<gene>
    <name evidence="1" type="ORF">HGH92_03425</name>
</gene>
<name>A0A847RRA9_9BACT</name>
<reference evidence="1 2" key="1">
    <citation type="submission" date="2020-04" db="EMBL/GenBank/DDBJ databases">
        <authorList>
            <person name="Yin C."/>
        </authorList>
    </citation>
    <scope>NUCLEOTIDE SEQUENCE [LARGE SCALE GENOMIC DNA]</scope>
    <source>
        <strain evidence="1 2">Ae27</strain>
    </source>
</reference>
<accession>A0A847RRA9</accession>
<dbReference type="PANTHER" id="PTHR34822">
    <property type="entry name" value="GRPB DOMAIN PROTEIN (AFU_ORTHOLOGUE AFUA_1G01530)"/>
    <property type="match status" value="1"/>
</dbReference>
<protein>
    <submittedName>
        <fullName evidence="1">GrpB family protein</fullName>
    </submittedName>
</protein>
<dbReference type="PANTHER" id="PTHR34822:SF1">
    <property type="entry name" value="GRPB FAMILY PROTEIN"/>
    <property type="match status" value="1"/>
</dbReference>
<dbReference type="Proteomes" id="UP000570474">
    <property type="component" value="Unassembled WGS sequence"/>
</dbReference>
<keyword evidence="2" id="KW-1185">Reference proteome</keyword>